<dbReference type="EMBL" id="AP021861">
    <property type="protein sequence ID" value="BBO31434.1"/>
    <property type="molecule type" value="Genomic_DNA"/>
</dbReference>
<feature type="region of interest" description="Disordered" evidence="1">
    <location>
        <begin position="1"/>
        <end position="38"/>
    </location>
</feature>
<dbReference type="Proteomes" id="UP000326837">
    <property type="component" value="Chromosome"/>
</dbReference>
<evidence type="ECO:0000256" key="1">
    <source>
        <dbReference type="SAM" id="MobiDB-lite"/>
    </source>
</evidence>
<proteinExistence type="predicted"/>
<evidence type="ECO:0000313" key="2">
    <source>
        <dbReference type="EMBL" id="BBO31434.1"/>
    </source>
</evidence>
<gene>
    <name evidence="2" type="ORF">PLANPX_1046</name>
</gene>
<feature type="compositionally biased region" description="Polar residues" evidence="1">
    <location>
        <begin position="22"/>
        <end position="31"/>
    </location>
</feature>
<evidence type="ECO:0000313" key="3">
    <source>
        <dbReference type="Proteomes" id="UP000326837"/>
    </source>
</evidence>
<name>A0A5K7X442_9BACT</name>
<organism evidence="2 3">
    <name type="scientific">Lacipirellula parvula</name>
    <dbReference type="NCBI Taxonomy" id="2650471"/>
    <lineage>
        <taxon>Bacteria</taxon>
        <taxon>Pseudomonadati</taxon>
        <taxon>Planctomycetota</taxon>
        <taxon>Planctomycetia</taxon>
        <taxon>Pirellulales</taxon>
        <taxon>Lacipirellulaceae</taxon>
        <taxon>Lacipirellula</taxon>
    </lineage>
</organism>
<dbReference type="KEGG" id="lpav:PLANPX_1046"/>
<accession>A0A5K7X442</accession>
<dbReference type="AlphaFoldDB" id="A0A5K7X442"/>
<sequence>MSEQFNSIEEAVPAPSGRPLRVSNQGASSGATAVELNA</sequence>
<reference evidence="3" key="1">
    <citation type="submission" date="2019-10" db="EMBL/GenBank/DDBJ databases">
        <title>Lacipirellula parvula gen. nov., sp. nov., representing a lineage of planctomycetes widespread in freshwater anoxic habitats, and description of the family Lacipirellulaceae.</title>
        <authorList>
            <person name="Dedysh S.N."/>
            <person name="Kulichevskaya I.S."/>
            <person name="Beletsky A.V."/>
            <person name="Rakitin A.L."/>
            <person name="Mardanov A.V."/>
            <person name="Ivanova A.A."/>
            <person name="Saltykova V.X."/>
            <person name="Rijpstra W.I.C."/>
            <person name="Sinninghe Damste J.S."/>
            <person name="Ravin N.V."/>
        </authorList>
    </citation>
    <scope>NUCLEOTIDE SEQUENCE [LARGE SCALE GENOMIC DNA]</scope>
    <source>
        <strain evidence="3">PX69</strain>
    </source>
</reference>
<keyword evidence="3" id="KW-1185">Reference proteome</keyword>
<protein>
    <submittedName>
        <fullName evidence="2">Uncharacterized protein</fullName>
    </submittedName>
</protein>